<sequence length="90" mass="10559">MGDGVGEMCRTTFKWSSTRTTRESVRHHNTQPRVSDHSLQLATAMRKLMTWGPDCVKEFTFYSPLLCVNYIRSEWHKRPLGIMGFKHRVM</sequence>
<dbReference type="Proteomes" id="UP001054945">
    <property type="component" value="Unassembled WGS sequence"/>
</dbReference>
<gene>
    <name evidence="1" type="ORF">CEXT_491701</name>
</gene>
<evidence type="ECO:0000313" key="1">
    <source>
        <dbReference type="EMBL" id="GIX96316.1"/>
    </source>
</evidence>
<reference evidence="1 2" key="1">
    <citation type="submission" date="2021-06" db="EMBL/GenBank/DDBJ databases">
        <title>Caerostris extrusa draft genome.</title>
        <authorList>
            <person name="Kono N."/>
            <person name="Arakawa K."/>
        </authorList>
    </citation>
    <scope>NUCLEOTIDE SEQUENCE [LARGE SCALE GENOMIC DNA]</scope>
</reference>
<proteinExistence type="predicted"/>
<keyword evidence="2" id="KW-1185">Reference proteome</keyword>
<comment type="caution">
    <text evidence="1">The sequence shown here is derived from an EMBL/GenBank/DDBJ whole genome shotgun (WGS) entry which is preliminary data.</text>
</comment>
<dbReference type="AlphaFoldDB" id="A0AAV4PGW8"/>
<protein>
    <submittedName>
        <fullName evidence="1">Uncharacterized protein</fullName>
    </submittedName>
</protein>
<dbReference type="EMBL" id="BPLR01004631">
    <property type="protein sequence ID" value="GIX96316.1"/>
    <property type="molecule type" value="Genomic_DNA"/>
</dbReference>
<name>A0AAV4PGW8_CAEEX</name>
<organism evidence="1 2">
    <name type="scientific">Caerostris extrusa</name>
    <name type="common">Bark spider</name>
    <name type="synonym">Caerostris bankana</name>
    <dbReference type="NCBI Taxonomy" id="172846"/>
    <lineage>
        <taxon>Eukaryota</taxon>
        <taxon>Metazoa</taxon>
        <taxon>Ecdysozoa</taxon>
        <taxon>Arthropoda</taxon>
        <taxon>Chelicerata</taxon>
        <taxon>Arachnida</taxon>
        <taxon>Araneae</taxon>
        <taxon>Araneomorphae</taxon>
        <taxon>Entelegynae</taxon>
        <taxon>Araneoidea</taxon>
        <taxon>Araneidae</taxon>
        <taxon>Caerostris</taxon>
    </lineage>
</organism>
<evidence type="ECO:0000313" key="2">
    <source>
        <dbReference type="Proteomes" id="UP001054945"/>
    </source>
</evidence>
<accession>A0AAV4PGW8</accession>